<accession>A0A1X7G6T9</accession>
<dbReference type="Proteomes" id="UP000192936">
    <property type="component" value="Unassembled WGS sequence"/>
</dbReference>
<dbReference type="AlphaFoldDB" id="A0A1X7G6T9"/>
<dbReference type="RefSeq" id="WP_085087376.1">
    <property type="nucleotide sequence ID" value="NZ_FXAK01000007.1"/>
</dbReference>
<dbReference type="EMBL" id="FXAK01000007">
    <property type="protein sequence ID" value="SMF65034.1"/>
    <property type="molecule type" value="Genomic_DNA"/>
</dbReference>
<dbReference type="STRING" id="286727.SAMN02982917_3376"/>
<dbReference type="Gene3D" id="2.60.120.380">
    <property type="match status" value="4"/>
</dbReference>
<name>A0A1X7G6T9_9PROT</name>
<organism evidence="1 2">
    <name type="scientific">Azospirillum oryzae</name>
    <dbReference type="NCBI Taxonomy" id="286727"/>
    <lineage>
        <taxon>Bacteria</taxon>
        <taxon>Pseudomonadati</taxon>
        <taxon>Pseudomonadota</taxon>
        <taxon>Alphaproteobacteria</taxon>
        <taxon>Rhodospirillales</taxon>
        <taxon>Azospirillaceae</taxon>
        <taxon>Azospirillum</taxon>
    </lineage>
</organism>
<evidence type="ECO:0000313" key="1">
    <source>
        <dbReference type="EMBL" id="SMF65034.1"/>
    </source>
</evidence>
<evidence type="ECO:0008006" key="3">
    <source>
        <dbReference type="Google" id="ProtNLM"/>
    </source>
</evidence>
<sequence>MTSTPSNQAGFDALSYLAANPDLIRAFGVDTTAAAQHYSTHGIAEGRSTTFDALSYEAANPDLPAAFGTDTVAATRHYIEFGLKEGRTTTFDALSYVAANPDLLAAFGTDTAAATRHYIEFGLREGRNTYFNTAGYLSANADLRAAFGTDMTAAQRHYIQNGFREGRTIPIDDYAENTTTIGRVSSGTAATGMIERAYDVDWFKTTLNAGTTYTLSVTFPGKGTHDFALIDERGTILASDSDPNGDGVHTVTYTPGTSSSVYAAVSGFSTGRYSIAMTGGDVTNTTTTTTTTTITTTTPVTLSDDFSDNIWTTGRLTVGGTASGVVEKDFDKDWFAVTLERGSVYRFGTSVGTGGSRPTLRLYDAAGYRMTTRSYMPGGESMTSTPEITVATTGTYYLEHDFVLGPGARSAVPYTVWAQKVAIDSAFSDDFGDSPGTAGRMSVGETITGAINQTWDEDYIALSLQQGHSYTFDVTTPGQAFNLAINDALGNEGWLGPSDDSAGIYYYTSRDGHRFYSYTANKTETYRIKLSGNDVGPYSLKATDNGMVDDIANDASTTAGLAIGGSATGHIDYRPTGGALNGDSDWFAVSLQAGQTYEFDLKRNGDGAGLILRDQQGNAVSGGTSVDFWNYTWGNDSLLYTATRSGTHYLTVNALMAGTGTDLAGYTVSAHQIG</sequence>
<dbReference type="OrthoDB" id="7297357at2"/>
<proteinExistence type="predicted"/>
<protein>
    <recommendedName>
        <fullName evidence="3">Pre-peptidase C-terminal domain-containing protein</fullName>
    </recommendedName>
</protein>
<reference evidence="1 2" key="1">
    <citation type="submission" date="2017-04" db="EMBL/GenBank/DDBJ databases">
        <authorList>
            <person name="Afonso C.L."/>
            <person name="Miller P.J."/>
            <person name="Scott M.A."/>
            <person name="Spackman E."/>
            <person name="Goraichik I."/>
            <person name="Dimitrov K.M."/>
            <person name="Suarez D.L."/>
            <person name="Swayne D.E."/>
        </authorList>
    </citation>
    <scope>NUCLEOTIDE SEQUENCE [LARGE SCALE GENOMIC DNA]</scope>
    <source>
        <strain evidence="1 2">A2P</strain>
    </source>
</reference>
<evidence type="ECO:0000313" key="2">
    <source>
        <dbReference type="Proteomes" id="UP000192936"/>
    </source>
</evidence>
<gene>
    <name evidence="1" type="ORF">SAMN02982917_3376</name>
</gene>